<gene>
    <name evidence="1" type="ORF">GMARGA_LOCUS46364</name>
</gene>
<accession>A0ABN7XQA9</accession>
<sequence length="52" mass="6060">ALRQAFLYAMLLTLYANIKPEFQINFQSSNLHKIAIDLVKTRANSYWQDATK</sequence>
<evidence type="ECO:0000313" key="2">
    <source>
        <dbReference type="Proteomes" id="UP000789901"/>
    </source>
</evidence>
<dbReference type="EMBL" id="CAJVQB010172200">
    <property type="protein sequence ID" value="CAG8857545.1"/>
    <property type="molecule type" value="Genomic_DNA"/>
</dbReference>
<keyword evidence="2" id="KW-1185">Reference proteome</keyword>
<proteinExistence type="predicted"/>
<feature type="non-terminal residue" evidence="1">
    <location>
        <position position="1"/>
    </location>
</feature>
<organism evidence="1 2">
    <name type="scientific">Gigaspora margarita</name>
    <dbReference type="NCBI Taxonomy" id="4874"/>
    <lineage>
        <taxon>Eukaryota</taxon>
        <taxon>Fungi</taxon>
        <taxon>Fungi incertae sedis</taxon>
        <taxon>Mucoromycota</taxon>
        <taxon>Glomeromycotina</taxon>
        <taxon>Glomeromycetes</taxon>
        <taxon>Diversisporales</taxon>
        <taxon>Gigasporaceae</taxon>
        <taxon>Gigaspora</taxon>
    </lineage>
</organism>
<name>A0ABN7XQA9_GIGMA</name>
<dbReference type="Proteomes" id="UP000789901">
    <property type="component" value="Unassembled WGS sequence"/>
</dbReference>
<reference evidence="1 2" key="1">
    <citation type="submission" date="2021-06" db="EMBL/GenBank/DDBJ databases">
        <authorList>
            <person name="Kallberg Y."/>
            <person name="Tangrot J."/>
            <person name="Rosling A."/>
        </authorList>
    </citation>
    <scope>NUCLEOTIDE SEQUENCE [LARGE SCALE GENOMIC DNA]</scope>
    <source>
        <strain evidence="1 2">120-4 pot B 10/14</strain>
    </source>
</reference>
<evidence type="ECO:0000313" key="1">
    <source>
        <dbReference type="EMBL" id="CAG8857545.1"/>
    </source>
</evidence>
<protein>
    <submittedName>
        <fullName evidence="1">6798_t:CDS:1</fullName>
    </submittedName>
</protein>
<feature type="non-terminal residue" evidence="1">
    <location>
        <position position="52"/>
    </location>
</feature>
<comment type="caution">
    <text evidence="1">The sequence shown here is derived from an EMBL/GenBank/DDBJ whole genome shotgun (WGS) entry which is preliminary data.</text>
</comment>